<proteinExistence type="predicted"/>
<evidence type="ECO:0000256" key="4">
    <source>
        <dbReference type="ARBA" id="ARBA00022989"/>
    </source>
</evidence>
<dbReference type="GO" id="GO:0004383">
    <property type="term" value="F:guanylate cyclase activity"/>
    <property type="evidence" value="ECO:0007669"/>
    <property type="project" value="TreeGrafter"/>
</dbReference>
<feature type="compositionally biased region" description="Basic and acidic residues" evidence="7">
    <location>
        <begin position="773"/>
        <end position="786"/>
    </location>
</feature>
<dbReference type="GO" id="GO:0035556">
    <property type="term" value="P:intracellular signal transduction"/>
    <property type="evidence" value="ECO:0007669"/>
    <property type="project" value="InterPro"/>
</dbReference>
<keyword evidence="11" id="KW-1185">Reference proteome</keyword>
<sequence length="786" mass="87214">MIDDSSNPHKDVEQLDLSMMSIEYEDEHKKAQEETVEIAHDETKVVTGLRVVLMIVLVAVAIAVCLTAYFTTREAEVNDFESAFENYANKIIDSFQTESGKKTSAITSMAIALTSHAQHSNESWPFVTLPDFELKARVVLDLAELLSLMVLPLVTKEQARQYGAYAAANQDWYWEGLAIQAKFRGQDNITGTAVNRGSDWDASTLKIRPFIITMDGFNDDGSKRFAPFNETHEGPFFPVGQYSPQVPIPLSNIDFFKSPIAGRELDFYYNSNERRNIVGLAQDFTDRAERAAFANAFLERYIAGGNAYTKGPLSFFYSPVYERIADPTAPLVAVMQCLIFWETFFDNLLPEGVKGIMATLENDCGQTYSYRIDGKKAEYLGDYDMHDTTYDHLSASSEYGLVVKNDQQAAGMGEPSSYDGYSGCNYRIRVYPSKEMEDQYVTSQPLVIALAMLGVFLVTTAIFVTYDRFVERRQKLVMETAVQSSDVVNQLFPETVRDRLYANDDAKAEAKCSSSFLNRASERWLQPEATTSEGVNPIADEYPNCTVLFADIAGFTKWSATRTPTDVFYLLETLFGAIDKTAKRLGVFKIETIGDCYVAVTGLPRPRADHASVMAKFASRAMSAMNHLINSEDLILRLGEDTAQLSMRVGLHSGPVTAGVLRGEKARFQLFGDTVNTASRMESNGQKGRIHVSQSTADSLVAAGRSHWLTKREDLVEAKGKGSMQTYWVNISAGAGSTTGSMISSVEVGSTPSLNNQLGRAIDEDKEQAMPGGERHEPRFDDELSI</sequence>
<keyword evidence="4 8" id="KW-1133">Transmembrane helix</keyword>
<gene>
    <name evidence="10" type="ORF">SEMRO_98_G050670.1</name>
</gene>
<name>A0A9N8H8S7_9STRA</name>
<dbReference type="GO" id="GO:0007168">
    <property type="term" value="P:receptor guanylyl cyclase signaling pathway"/>
    <property type="evidence" value="ECO:0007669"/>
    <property type="project" value="TreeGrafter"/>
</dbReference>
<dbReference type="OrthoDB" id="354346at2759"/>
<organism evidence="10 11">
    <name type="scientific">Seminavis robusta</name>
    <dbReference type="NCBI Taxonomy" id="568900"/>
    <lineage>
        <taxon>Eukaryota</taxon>
        <taxon>Sar</taxon>
        <taxon>Stramenopiles</taxon>
        <taxon>Ochrophyta</taxon>
        <taxon>Bacillariophyta</taxon>
        <taxon>Bacillariophyceae</taxon>
        <taxon>Bacillariophycidae</taxon>
        <taxon>Naviculales</taxon>
        <taxon>Naviculaceae</taxon>
        <taxon>Seminavis</taxon>
    </lineage>
</organism>
<dbReference type="GO" id="GO:0005886">
    <property type="term" value="C:plasma membrane"/>
    <property type="evidence" value="ECO:0007669"/>
    <property type="project" value="TreeGrafter"/>
</dbReference>
<dbReference type="InterPro" id="IPR029787">
    <property type="entry name" value="Nucleotide_cyclase"/>
</dbReference>
<evidence type="ECO:0000313" key="11">
    <source>
        <dbReference type="Proteomes" id="UP001153069"/>
    </source>
</evidence>
<feature type="region of interest" description="Disordered" evidence="7">
    <location>
        <begin position="763"/>
        <end position="786"/>
    </location>
</feature>
<keyword evidence="3" id="KW-0547">Nucleotide-binding</keyword>
<evidence type="ECO:0000256" key="5">
    <source>
        <dbReference type="ARBA" id="ARBA00023136"/>
    </source>
</evidence>
<dbReference type="CDD" id="cd07302">
    <property type="entry name" value="CHD"/>
    <property type="match status" value="1"/>
</dbReference>
<dbReference type="PANTHER" id="PTHR11920">
    <property type="entry name" value="GUANYLYL CYCLASE"/>
    <property type="match status" value="1"/>
</dbReference>
<keyword evidence="10" id="KW-0675">Receptor</keyword>
<dbReference type="GO" id="GO:0000166">
    <property type="term" value="F:nucleotide binding"/>
    <property type="evidence" value="ECO:0007669"/>
    <property type="project" value="UniProtKB-KW"/>
</dbReference>
<dbReference type="SMART" id="SM00044">
    <property type="entry name" value="CYCc"/>
    <property type="match status" value="1"/>
</dbReference>
<dbReference type="Gene3D" id="3.30.70.1230">
    <property type="entry name" value="Nucleotide cyclase"/>
    <property type="match status" value="1"/>
</dbReference>
<evidence type="ECO:0000256" key="7">
    <source>
        <dbReference type="SAM" id="MobiDB-lite"/>
    </source>
</evidence>
<evidence type="ECO:0000256" key="1">
    <source>
        <dbReference type="ARBA" id="ARBA00004370"/>
    </source>
</evidence>
<evidence type="ECO:0000256" key="6">
    <source>
        <dbReference type="ARBA" id="ARBA00023239"/>
    </source>
</evidence>
<dbReference type="Pfam" id="PF00211">
    <property type="entry name" value="Guanylate_cyc"/>
    <property type="match status" value="1"/>
</dbReference>
<keyword evidence="2 8" id="KW-0812">Transmembrane</keyword>
<feature type="transmembrane region" description="Helical" evidence="8">
    <location>
        <begin position="51"/>
        <end position="70"/>
    </location>
</feature>
<evidence type="ECO:0000256" key="3">
    <source>
        <dbReference type="ARBA" id="ARBA00022741"/>
    </source>
</evidence>
<dbReference type="InterPro" id="IPR050401">
    <property type="entry name" value="Cyclic_nucleotide_synthase"/>
</dbReference>
<dbReference type="AlphaFoldDB" id="A0A9N8H8S7"/>
<feature type="transmembrane region" description="Helical" evidence="8">
    <location>
        <begin position="446"/>
        <end position="466"/>
    </location>
</feature>
<feature type="domain" description="Guanylate cyclase" evidence="9">
    <location>
        <begin position="546"/>
        <end position="682"/>
    </location>
</feature>
<keyword evidence="6" id="KW-0456">Lyase</keyword>
<dbReference type="GO" id="GO:0004016">
    <property type="term" value="F:adenylate cyclase activity"/>
    <property type="evidence" value="ECO:0007669"/>
    <property type="project" value="TreeGrafter"/>
</dbReference>
<dbReference type="PANTHER" id="PTHR11920:SF335">
    <property type="entry name" value="GUANYLATE CYCLASE"/>
    <property type="match status" value="1"/>
</dbReference>
<dbReference type="GO" id="GO:0001653">
    <property type="term" value="F:peptide receptor activity"/>
    <property type="evidence" value="ECO:0007669"/>
    <property type="project" value="TreeGrafter"/>
</dbReference>
<dbReference type="PROSITE" id="PS50125">
    <property type="entry name" value="GUANYLATE_CYCLASE_2"/>
    <property type="match status" value="1"/>
</dbReference>
<dbReference type="Proteomes" id="UP001153069">
    <property type="component" value="Unassembled WGS sequence"/>
</dbReference>
<comment type="subcellular location">
    <subcellularLocation>
        <location evidence="1">Membrane</location>
    </subcellularLocation>
</comment>
<evidence type="ECO:0000313" key="10">
    <source>
        <dbReference type="EMBL" id="CAB9501058.1"/>
    </source>
</evidence>
<evidence type="ECO:0000256" key="2">
    <source>
        <dbReference type="ARBA" id="ARBA00022692"/>
    </source>
</evidence>
<dbReference type="InterPro" id="IPR001054">
    <property type="entry name" value="A/G_cyclase"/>
</dbReference>
<dbReference type="EMBL" id="CAICTM010000097">
    <property type="protein sequence ID" value="CAB9501058.1"/>
    <property type="molecule type" value="Genomic_DNA"/>
</dbReference>
<dbReference type="SUPFAM" id="SSF55073">
    <property type="entry name" value="Nucleotide cyclase"/>
    <property type="match status" value="1"/>
</dbReference>
<keyword evidence="5 8" id="KW-0472">Membrane</keyword>
<evidence type="ECO:0000259" key="9">
    <source>
        <dbReference type="PROSITE" id="PS50125"/>
    </source>
</evidence>
<protein>
    <submittedName>
        <fullName evidence="10">Receptor-type guanylate cyclase gcy</fullName>
    </submittedName>
</protein>
<reference evidence="10" key="1">
    <citation type="submission" date="2020-06" db="EMBL/GenBank/DDBJ databases">
        <authorList>
            <consortium name="Plant Systems Biology data submission"/>
        </authorList>
    </citation>
    <scope>NUCLEOTIDE SEQUENCE</scope>
    <source>
        <strain evidence="10">D6</strain>
    </source>
</reference>
<comment type="caution">
    <text evidence="10">The sequence shown here is derived from an EMBL/GenBank/DDBJ whole genome shotgun (WGS) entry which is preliminary data.</text>
</comment>
<evidence type="ECO:0000256" key="8">
    <source>
        <dbReference type="SAM" id="Phobius"/>
    </source>
</evidence>
<accession>A0A9N8H8S7</accession>